<evidence type="ECO:0000256" key="1">
    <source>
        <dbReference type="SAM" id="Phobius"/>
    </source>
</evidence>
<accession>A0ABQ3I693</accession>
<name>A0ABQ3I693_9BACT</name>
<reference evidence="3" key="1">
    <citation type="journal article" date="2019" name="Int. J. Syst. Evol. Microbiol.">
        <title>The Global Catalogue of Microorganisms (GCM) 10K type strain sequencing project: providing services to taxonomists for standard genome sequencing and annotation.</title>
        <authorList>
            <consortium name="The Broad Institute Genomics Platform"/>
            <consortium name="The Broad Institute Genome Sequencing Center for Infectious Disease"/>
            <person name="Wu L."/>
            <person name="Ma J."/>
        </authorList>
    </citation>
    <scope>NUCLEOTIDE SEQUENCE [LARGE SCALE GENOMIC DNA]</scope>
    <source>
        <strain evidence="3">CGMCC 1.15111</strain>
    </source>
</reference>
<sequence>MTKRRLHLYLNMASNTIQTKVNTEGIYKDTARQLLIADMLTFGKYLLNLIFIALFFILVLEAKSLLQIDIFPNYNFPLDEMVKDFF</sequence>
<keyword evidence="1" id="KW-1133">Transmembrane helix</keyword>
<gene>
    <name evidence="2" type="ORF">GCM10011340_24580</name>
</gene>
<comment type="caution">
    <text evidence="2">The sequence shown here is derived from an EMBL/GenBank/DDBJ whole genome shotgun (WGS) entry which is preliminary data.</text>
</comment>
<protein>
    <submittedName>
        <fullName evidence="2">Uncharacterized protein</fullName>
    </submittedName>
</protein>
<organism evidence="2 3">
    <name type="scientific">Roseivirga thermotolerans</name>
    <dbReference type="NCBI Taxonomy" id="1758176"/>
    <lineage>
        <taxon>Bacteria</taxon>
        <taxon>Pseudomonadati</taxon>
        <taxon>Bacteroidota</taxon>
        <taxon>Cytophagia</taxon>
        <taxon>Cytophagales</taxon>
        <taxon>Roseivirgaceae</taxon>
        <taxon>Roseivirga</taxon>
    </lineage>
</organism>
<feature type="transmembrane region" description="Helical" evidence="1">
    <location>
        <begin position="42"/>
        <end position="60"/>
    </location>
</feature>
<keyword evidence="1" id="KW-0812">Transmembrane</keyword>
<evidence type="ECO:0000313" key="3">
    <source>
        <dbReference type="Proteomes" id="UP000658258"/>
    </source>
</evidence>
<dbReference type="EMBL" id="BNAG01000003">
    <property type="protein sequence ID" value="GHE67992.1"/>
    <property type="molecule type" value="Genomic_DNA"/>
</dbReference>
<proteinExistence type="predicted"/>
<dbReference type="Proteomes" id="UP000658258">
    <property type="component" value="Unassembled WGS sequence"/>
</dbReference>
<keyword evidence="1" id="KW-0472">Membrane</keyword>
<evidence type="ECO:0000313" key="2">
    <source>
        <dbReference type="EMBL" id="GHE67992.1"/>
    </source>
</evidence>
<keyword evidence="3" id="KW-1185">Reference proteome</keyword>